<name>A0A1G6QDD4_NIADE</name>
<evidence type="ECO:0000313" key="2">
    <source>
        <dbReference type="Proteomes" id="UP000198757"/>
    </source>
</evidence>
<dbReference type="OrthoDB" id="753577at2"/>
<protein>
    <submittedName>
        <fullName evidence="1">Uncharacterized protein</fullName>
    </submittedName>
</protein>
<dbReference type="STRING" id="1285928.SAMN04487894_104348"/>
<organism evidence="1 2">
    <name type="scientific">Niabella drilacis (strain DSM 25811 / CCM 8410 / CCUG 62505 / LMG 26954 / E90)</name>
    <dbReference type="NCBI Taxonomy" id="1285928"/>
    <lineage>
        <taxon>Bacteria</taxon>
        <taxon>Pseudomonadati</taxon>
        <taxon>Bacteroidota</taxon>
        <taxon>Chitinophagia</taxon>
        <taxon>Chitinophagales</taxon>
        <taxon>Chitinophagaceae</taxon>
        <taxon>Niabella</taxon>
    </lineage>
</organism>
<proteinExistence type="predicted"/>
<dbReference type="Proteomes" id="UP000198757">
    <property type="component" value="Unassembled WGS sequence"/>
</dbReference>
<reference evidence="2" key="1">
    <citation type="submission" date="2016-10" db="EMBL/GenBank/DDBJ databases">
        <authorList>
            <person name="Varghese N."/>
            <person name="Submissions S."/>
        </authorList>
    </citation>
    <scope>NUCLEOTIDE SEQUENCE [LARGE SCALE GENOMIC DNA]</scope>
    <source>
        <strain evidence="2">DSM 25811 / CCM 8410 / LMG 26954 / E90</strain>
    </source>
</reference>
<gene>
    <name evidence="1" type="ORF">SAMN04487894_104348</name>
</gene>
<sequence>MKNFPSIVKKSLLLPAIFGCILTFSLFSCRKDNNSTLTGAEKKNLAATDLEGYYLVTENNAWNPRMSLFYFGKTDGKLMVTQDGPGLRRGYEAVIEENHLKIGSDGQTFDFLFEKTSGGDIVLKSFSGSASHAEMYRNSESFPVAGRTFSRKWEQVNGVLYHIGFNSTKFIDGIAGIIPEEGYSYYTVGSGVGWKSDTGHGSYMGVTVSSWKGNGKKTLLVEKRAGNGGSPKIDVYVN</sequence>
<dbReference type="RefSeq" id="WP_090389952.1">
    <property type="nucleotide sequence ID" value="NZ_FMZO01000004.1"/>
</dbReference>
<dbReference type="PROSITE" id="PS51257">
    <property type="entry name" value="PROKAR_LIPOPROTEIN"/>
    <property type="match status" value="1"/>
</dbReference>
<dbReference type="EMBL" id="FMZO01000004">
    <property type="protein sequence ID" value="SDC89695.1"/>
    <property type="molecule type" value="Genomic_DNA"/>
</dbReference>
<accession>A0A1G6QDD4</accession>
<evidence type="ECO:0000313" key="1">
    <source>
        <dbReference type="EMBL" id="SDC89695.1"/>
    </source>
</evidence>
<dbReference type="AlphaFoldDB" id="A0A1G6QDD4"/>
<keyword evidence="2" id="KW-1185">Reference proteome</keyword>